<keyword evidence="2" id="KW-1185">Reference proteome</keyword>
<proteinExistence type="predicted"/>
<evidence type="ECO:0000313" key="1">
    <source>
        <dbReference type="EMBL" id="MCM2562387.1"/>
    </source>
</evidence>
<dbReference type="Proteomes" id="UP001203036">
    <property type="component" value="Unassembled WGS sequence"/>
</dbReference>
<evidence type="ECO:0000313" key="2">
    <source>
        <dbReference type="Proteomes" id="UP001203036"/>
    </source>
</evidence>
<accession>A0ACC5ZVM6</accession>
<sequence>MTGNKQPKSPAELRGVFGENLRTLTSTYPSVTALCRTLGVNRTQFNRYLSGESFPRPDILARICAFFDVDARILLIPLDQLEMSESGQLSHSYLRDWLGPKATHVPESMFPSGFYRFSRRGLLDDSRFVQGLVIVRRQNGHTFMRGLEPREALRQQGLSDTPLAHREFRGAVLRQDDGISILISRRGGMTGSFNFLSPVASYENNYWEGYVARTVRSQSAGRRFSRLVYEHLGTATHAILQTARHAGYCGAEDLLEHHLRLLQDDQPIA</sequence>
<gene>
    <name evidence="1" type="ORF">M8744_09550</name>
</gene>
<dbReference type="EMBL" id="JAMQGO010000005">
    <property type="protein sequence ID" value="MCM2562387.1"/>
    <property type="molecule type" value="Genomic_DNA"/>
</dbReference>
<protein>
    <submittedName>
        <fullName evidence="1">Helix-turn-helix domain-containing protein</fullName>
    </submittedName>
</protein>
<organism evidence="1 2">
    <name type="scientific">Lutimaribacter degradans</name>
    <dbReference type="NCBI Taxonomy" id="2945989"/>
    <lineage>
        <taxon>Bacteria</taxon>
        <taxon>Pseudomonadati</taxon>
        <taxon>Pseudomonadota</taxon>
        <taxon>Alphaproteobacteria</taxon>
        <taxon>Rhodobacterales</taxon>
        <taxon>Roseobacteraceae</taxon>
        <taxon>Lutimaribacter</taxon>
    </lineage>
</organism>
<reference evidence="1" key="1">
    <citation type="submission" date="2022-06" db="EMBL/GenBank/DDBJ databases">
        <title>Lutimaribacter sp. EGI FJ00013, a novel bacterium isolated from a salt lake sediment enrichment.</title>
        <authorList>
            <person name="Gao L."/>
            <person name="Fang B.-Z."/>
            <person name="Li W.-J."/>
        </authorList>
    </citation>
    <scope>NUCLEOTIDE SEQUENCE</scope>
    <source>
        <strain evidence="1">EGI FJ00013</strain>
    </source>
</reference>
<name>A0ACC5ZVM6_9RHOB</name>
<comment type="caution">
    <text evidence="1">The sequence shown here is derived from an EMBL/GenBank/DDBJ whole genome shotgun (WGS) entry which is preliminary data.</text>
</comment>